<sequence>MKTLNAGLLLTLALFSSASAQKKVQIHWYIGLGTGSDAQQQPATRKVVERFNKSQNRIELVPEYVNYNNARDQLATRIAAGNVPDLVGPVGILGAASFQEQWLDLQPLIKKYKVDLSHVNKKVVDFYKSQDPNGIPYAIYPSFLFINKDLFDEAGLPYPPQKYGEKYQSKAWDFAALRNIAMQLTVDKEGMDASMSDFDSKNIVQYGYFPQYTIEPQSLGSMFGAGIFAKGKTAQIPPQWIPAWQWFYDGMWKDHFIPTDAVQKSDAFGKDNVFNSGKLAIGYSHLWYTCCLDTAKDGGKVKNWDLAVVPAYNGKYTAKLNADTFRIMKGSRHKEEAFQVMLYLREQPELLETYGAFPADTRLQPKFLKILQDKYTPLKINWQVAMDSLNYVDIPSHEAGLPNHNKALDAVNAFTLKLMTKSGLNIKQEAETLRKQLQGIFNEKK</sequence>
<protein>
    <submittedName>
        <fullName evidence="6">Sugar ABC transporter substrate-binding protein</fullName>
    </submittedName>
</protein>
<dbReference type="InterPro" id="IPR006059">
    <property type="entry name" value="SBP"/>
</dbReference>
<keyword evidence="7" id="KW-1185">Reference proteome</keyword>
<gene>
    <name evidence="6" type="ORF">GCM10008938_41760</name>
</gene>
<comment type="similarity">
    <text evidence="2">Belongs to the bacterial solute-binding protein 1 family.</text>
</comment>
<dbReference type="Gene3D" id="3.40.190.10">
    <property type="entry name" value="Periplasmic binding protein-like II"/>
    <property type="match status" value="1"/>
</dbReference>
<accession>A0ABQ2DAJ3</accession>
<evidence type="ECO:0000256" key="2">
    <source>
        <dbReference type="ARBA" id="ARBA00008520"/>
    </source>
</evidence>
<name>A0ABQ2DAJ3_9DEIO</name>
<evidence type="ECO:0000256" key="3">
    <source>
        <dbReference type="ARBA" id="ARBA00022448"/>
    </source>
</evidence>
<organism evidence="6 7">
    <name type="scientific">Deinococcus roseus</name>
    <dbReference type="NCBI Taxonomy" id="392414"/>
    <lineage>
        <taxon>Bacteria</taxon>
        <taxon>Thermotogati</taxon>
        <taxon>Deinococcota</taxon>
        <taxon>Deinococci</taxon>
        <taxon>Deinococcales</taxon>
        <taxon>Deinococcaceae</taxon>
        <taxon>Deinococcus</taxon>
    </lineage>
</organism>
<dbReference type="SUPFAM" id="SSF53850">
    <property type="entry name" value="Periplasmic binding protein-like II"/>
    <property type="match status" value="1"/>
</dbReference>
<reference evidence="7" key="1">
    <citation type="journal article" date="2019" name="Int. J. Syst. Evol. Microbiol.">
        <title>The Global Catalogue of Microorganisms (GCM) 10K type strain sequencing project: providing services to taxonomists for standard genome sequencing and annotation.</title>
        <authorList>
            <consortium name="The Broad Institute Genomics Platform"/>
            <consortium name="The Broad Institute Genome Sequencing Center for Infectious Disease"/>
            <person name="Wu L."/>
            <person name="Ma J."/>
        </authorList>
    </citation>
    <scope>NUCLEOTIDE SEQUENCE [LARGE SCALE GENOMIC DNA]</scope>
    <source>
        <strain evidence="7">JCM 14370</strain>
    </source>
</reference>
<evidence type="ECO:0000313" key="7">
    <source>
        <dbReference type="Proteomes" id="UP000632222"/>
    </source>
</evidence>
<feature type="chain" id="PRO_5045197023" evidence="5">
    <location>
        <begin position="21"/>
        <end position="445"/>
    </location>
</feature>
<comment type="subcellular location">
    <subcellularLocation>
        <location evidence="1">Cell envelope</location>
    </subcellularLocation>
</comment>
<feature type="signal peptide" evidence="5">
    <location>
        <begin position="1"/>
        <end position="20"/>
    </location>
</feature>
<dbReference type="InterPro" id="IPR050490">
    <property type="entry name" value="Bact_solute-bd_prot1"/>
</dbReference>
<keyword evidence="3" id="KW-0813">Transport</keyword>
<comment type="caution">
    <text evidence="6">The sequence shown here is derived from an EMBL/GenBank/DDBJ whole genome shotgun (WGS) entry which is preliminary data.</text>
</comment>
<proteinExistence type="inferred from homology"/>
<evidence type="ECO:0000256" key="5">
    <source>
        <dbReference type="SAM" id="SignalP"/>
    </source>
</evidence>
<evidence type="ECO:0000256" key="4">
    <source>
        <dbReference type="ARBA" id="ARBA00022729"/>
    </source>
</evidence>
<dbReference type="Proteomes" id="UP000632222">
    <property type="component" value="Unassembled WGS sequence"/>
</dbReference>
<evidence type="ECO:0000256" key="1">
    <source>
        <dbReference type="ARBA" id="ARBA00004196"/>
    </source>
</evidence>
<dbReference type="Pfam" id="PF01547">
    <property type="entry name" value="SBP_bac_1"/>
    <property type="match status" value="1"/>
</dbReference>
<keyword evidence="4 5" id="KW-0732">Signal</keyword>
<dbReference type="EMBL" id="BMOD01000023">
    <property type="protein sequence ID" value="GGJ51403.1"/>
    <property type="molecule type" value="Genomic_DNA"/>
</dbReference>
<dbReference type="PANTHER" id="PTHR43649:SF31">
    <property type="entry name" value="SN-GLYCEROL-3-PHOSPHATE-BINDING PERIPLASMIC PROTEIN UGPB"/>
    <property type="match status" value="1"/>
</dbReference>
<evidence type="ECO:0000313" key="6">
    <source>
        <dbReference type="EMBL" id="GGJ51403.1"/>
    </source>
</evidence>
<dbReference type="RefSeq" id="WP_189006388.1">
    <property type="nucleotide sequence ID" value="NZ_BMOD01000023.1"/>
</dbReference>
<dbReference type="PANTHER" id="PTHR43649">
    <property type="entry name" value="ARABINOSE-BINDING PROTEIN-RELATED"/>
    <property type="match status" value="1"/>
</dbReference>